<organism evidence="2">
    <name type="scientific">Melampsora larici-populina (strain 98AG31 / pathotype 3-4-7)</name>
    <name type="common">Poplar leaf rust fungus</name>
    <dbReference type="NCBI Taxonomy" id="747676"/>
    <lineage>
        <taxon>Eukaryota</taxon>
        <taxon>Fungi</taxon>
        <taxon>Dikarya</taxon>
        <taxon>Basidiomycota</taxon>
        <taxon>Pucciniomycotina</taxon>
        <taxon>Pucciniomycetes</taxon>
        <taxon>Pucciniales</taxon>
        <taxon>Melampsoraceae</taxon>
        <taxon>Melampsora</taxon>
    </lineage>
</organism>
<dbReference type="VEuPathDB" id="FungiDB:MELLADRAFT_104576"/>
<dbReference type="KEGG" id="mlr:MELLADRAFT_104576"/>
<dbReference type="HOGENOM" id="CLU_1102999_0_0_1"/>
<protein>
    <submittedName>
        <fullName evidence="1">Uncharacterized protein</fullName>
    </submittedName>
</protein>
<dbReference type="InParanoid" id="F4RF69"/>
<dbReference type="Proteomes" id="UP000001072">
    <property type="component" value="Unassembled WGS sequence"/>
</dbReference>
<dbReference type="AlphaFoldDB" id="F4RF69"/>
<dbReference type="OrthoDB" id="2516518at2759"/>
<keyword evidence="2" id="KW-1185">Reference proteome</keyword>
<name>F4RF69_MELLP</name>
<evidence type="ECO:0000313" key="1">
    <source>
        <dbReference type="EMBL" id="EGG08761.1"/>
    </source>
</evidence>
<gene>
    <name evidence="1" type="ORF">MELLADRAFT_104576</name>
</gene>
<proteinExistence type="predicted"/>
<sequence length="252" mass="28516">METEAMCSKYDAQVIEYIDANMTRPEEHQHTLIINHVFEIIAEAQPKPSAKEVSKFFHGLIITEDKDGNIIQHAIKGFTDHVNESAIKIDGTYSLSGRLLGYNSQSPALFFYDNSHSLICRTPVHLESDMINKVHTSGLGIVVKIIREDPNDFLNATIILIKHTDYDRVNNCSVSFLVQYVQPGLESMLKPSLWAIPGNQVLINGHIVGHDPLMKVWKIRCYENVRHFHGTKGNGIKKALKRNCPDWSLARL</sequence>
<evidence type="ECO:0000313" key="2">
    <source>
        <dbReference type="Proteomes" id="UP000001072"/>
    </source>
</evidence>
<reference evidence="2" key="1">
    <citation type="journal article" date="2011" name="Proc. Natl. Acad. Sci. U.S.A.">
        <title>Obligate biotrophy features unraveled by the genomic analysis of rust fungi.</title>
        <authorList>
            <person name="Duplessis S."/>
            <person name="Cuomo C.A."/>
            <person name="Lin Y.-C."/>
            <person name="Aerts A."/>
            <person name="Tisserant E."/>
            <person name="Veneault-Fourrey C."/>
            <person name="Joly D.L."/>
            <person name="Hacquard S."/>
            <person name="Amselem J."/>
            <person name="Cantarel B.L."/>
            <person name="Chiu R."/>
            <person name="Coutinho P.M."/>
            <person name="Feau N."/>
            <person name="Field M."/>
            <person name="Frey P."/>
            <person name="Gelhaye E."/>
            <person name="Goldberg J."/>
            <person name="Grabherr M.G."/>
            <person name="Kodira C.D."/>
            <person name="Kohler A."/>
            <person name="Kuees U."/>
            <person name="Lindquist E.A."/>
            <person name="Lucas S.M."/>
            <person name="Mago R."/>
            <person name="Mauceli E."/>
            <person name="Morin E."/>
            <person name="Murat C."/>
            <person name="Pangilinan J.L."/>
            <person name="Park R."/>
            <person name="Pearson M."/>
            <person name="Quesneville H."/>
            <person name="Rouhier N."/>
            <person name="Sakthikumar S."/>
            <person name="Salamov A.A."/>
            <person name="Schmutz J."/>
            <person name="Selles B."/>
            <person name="Shapiro H."/>
            <person name="Tanguay P."/>
            <person name="Tuskan G.A."/>
            <person name="Henrissat B."/>
            <person name="Van de Peer Y."/>
            <person name="Rouze P."/>
            <person name="Ellis J.G."/>
            <person name="Dodds P.N."/>
            <person name="Schein J.E."/>
            <person name="Zhong S."/>
            <person name="Hamelin R.C."/>
            <person name="Grigoriev I.V."/>
            <person name="Szabo L.J."/>
            <person name="Martin F."/>
        </authorList>
    </citation>
    <scope>NUCLEOTIDE SEQUENCE [LARGE SCALE GENOMIC DNA]</scope>
    <source>
        <strain evidence="2">98AG31 / pathotype 3-4-7</strain>
    </source>
</reference>
<dbReference type="GeneID" id="18922322"/>
<dbReference type="RefSeq" id="XP_007407735.1">
    <property type="nucleotide sequence ID" value="XM_007407673.1"/>
</dbReference>
<dbReference type="EMBL" id="GL883099">
    <property type="protein sequence ID" value="EGG08761.1"/>
    <property type="molecule type" value="Genomic_DNA"/>
</dbReference>
<accession>F4RF69</accession>